<sequence length="517" mass="56194">MVSEQKLALEVKDLTKNFGATKALAGANFSVRAGRAHALLGENGAGKSTTIKLLSGLIRPDAGTIHIFGEKAELHTTRDAHRHGLQTAFQELTLAPDLTVLQNMTLAYEPAGFLGQIDRRAAKREVEQHFERLQLTDIDLRSDIRDLSLNQRQRVEIARALFRKPKILFLDEATSTLSGREIEWLSGIIADLKASGVTIVMITHKMLEVRDYCEHVTVLRNGRDVGSFETASVGDEQLVELIIGRSLDATYPTKLVPRSSAKPLLSVRGIATERRLSDCSFDLHPGEILGIAGLQGMGQAELFMGLYGATPIFRGEIRVDGAVTRHASPRQAIDQGIALVPEERKTEGLFLELSGQDNIAASALDRMSQFGFIDASQEVRDVAAAMEIVHVDKRALYTRAGAFSGGNQQKMVLAKALLTRPRILLLFDPCRGVDVGTKHEIYLLIKAFAAAGGAVLLYSSETPELVNLCNRVIVLYGGRVAEILSDQGDQMTEKTIMRAALGHATAGRPQTVTAGAA</sequence>
<dbReference type="Proteomes" id="UP000483035">
    <property type="component" value="Unassembled WGS sequence"/>
</dbReference>
<dbReference type="GO" id="GO:0016887">
    <property type="term" value="F:ATP hydrolysis activity"/>
    <property type="evidence" value="ECO:0007669"/>
    <property type="project" value="InterPro"/>
</dbReference>
<evidence type="ECO:0000256" key="6">
    <source>
        <dbReference type="ARBA" id="ARBA00022840"/>
    </source>
</evidence>
<evidence type="ECO:0000256" key="4">
    <source>
        <dbReference type="ARBA" id="ARBA00022737"/>
    </source>
</evidence>
<keyword evidence="7" id="KW-0472">Membrane</keyword>
<dbReference type="CDD" id="cd03215">
    <property type="entry name" value="ABC_Carb_Monos_II"/>
    <property type="match status" value="1"/>
</dbReference>
<feature type="domain" description="ABC transporter" evidence="8">
    <location>
        <begin position="9"/>
        <end position="246"/>
    </location>
</feature>
<dbReference type="InterPro" id="IPR027417">
    <property type="entry name" value="P-loop_NTPase"/>
</dbReference>
<reference evidence="9 10" key="1">
    <citation type="submission" date="2019-12" db="EMBL/GenBank/DDBJ databases">
        <title>Rhizobium genotypes associated with high levels of biological nitrogen fixation by grain legumes in a temperate-maritime cropping system.</title>
        <authorList>
            <person name="Maluk M."/>
            <person name="Francesc Ferrando Molina F."/>
            <person name="Lopez Del Egido L."/>
            <person name="Lafos M."/>
            <person name="Langarica-Fuentes A."/>
            <person name="Gebre Yohannes G."/>
            <person name="Young M.W."/>
            <person name="Martin P."/>
            <person name="Gantlett R."/>
            <person name="Kenicer G."/>
            <person name="Hawes C."/>
            <person name="Begg G.S."/>
            <person name="Quilliam R.S."/>
            <person name="Squire G.R."/>
            <person name="Poole P.S."/>
            <person name="Young P.W."/>
            <person name="Iannetta P.M."/>
            <person name="James E.K."/>
        </authorList>
    </citation>
    <scope>NUCLEOTIDE SEQUENCE [LARGE SCALE GENOMIC DNA]</scope>
    <source>
        <strain evidence="9 10">JHI1118</strain>
    </source>
</reference>
<name>A0A6L9UA75_9HYPH</name>
<dbReference type="InterPro" id="IPR003439">
    <property type="entry name" value="ABC_transporter-like_ATP-bd"/>
</dbReference>
<dbReference type="Pfam" id="PF00005">
    <property type="entry name" value="ABC_tran"/>
    <property type="match status" value="2"/>
</dbReference>
<dbReference type="PANTHER" id="PTHR43790">
    <property type="entry name" value="CARBOHYDRATE TRANSPORT ATP-BINDING PROTEIN MG119-RELATED"/>
    <property type="match status" value="1"/>
</dbReference>
<evidence type="ECO:0000313" key="10">
    <source>
        <dbReference type="Proteomes" id="UP000483035"/>
    </source>
</evidence>
<dbReference type="SUPFAM" id="SSF52540">
    <property type="entry name" value="P-loop containing nucleoside triphosphate hydrolases"/>
    <property type="match status" value="2"/>
</dbReference>
<keyword evidence="4" id="KW-0677">Repeat</keyword>
<dbReference type="EMBL" id="WUEY01000012">
    <property type="protein sequence ID" value="NEI72464.1"/>
    <property type="molecule type" value="Genomic_DNA"/>
</dbReference>
<dbReference type="InterPro" id="IPR003593">
    <property type="entry name" value="AAA+_ATPase"/>
</dbReference>
<keyword evidence="5" id="KW-0547">Nucleotide-binding</keyword>
<accession>A0A6L9UA75</accession>
<keyword evidence="6 9" id="KW-0067">ATP-binding</keyword>
<organism evidence="9 10">
    <name type="scientific">Rhizobium lusitanum</name>
    <dbReference type="NCBI Taxonomy" id="293958"/>
    <lineage>
        <taxon>Bacteria</taxon>
        <taxon>Pseudomonadati</taxon>
        <taxon>Pseudomonadota</taxon>
        <taxon>Alphaproteobacteria</taxon>
        <taxon>Hyphomicrobiales</taxon>
        <taxon>Rhizobiaceae</taxon>
        <taxon>Rhizobium/Agrobacterium group</taxon>
        <taxon>Rhizobium</taxon>
    </lineage>
</organism>
<evidence type="ECO:0000256" key="2">
    <source>
        <dbReference type="ARBA" id="ARBA00022448"/>
    </source>
</evidence>
<dbReference type="RefSeq" id="WP_163989894.1">
    <property type="nucleotide sequence ID" value="NZ_WUEY01000012.1"/>
</dbReference>
<dbReference type="InterPro" id="IPR017871">
    <property type="entry name" value="ABC_transporter-like_CS"/>
</dbReference>
<gene>
    <name evidence="9" type="ORF">GR212_23065</name>
</gene>
<dbReference type="InterPro" id="IPR050107">
    <property type="entry name" value="ABC_carbohydrate_import_ATPase"/>
</dbReference>
<comment type="similarity">
    <text evidence="1">Belongs to the ABC transporter superfamily.</text>
</comment>
<dbReference type="PROSITE" id="PS00211">
    <property type="entry name" value="ABC_TRANSPORTER_1"/>
    <property type="match status" value="1"/>
</dbReference>
<proteinExistence type="inferred from homology"/>
<evidence type="ECO:0000256" key="1">
    <source>
        <dbReference type="ARBA" id="ARBA00005417"/>
    </source>
</evidence>
<comment type="caution">
    <text evidence="9">The sequence shown here is derived from an EMBL/GenBank/DDBJ whole genome shotgun (WGS) entry which is preliminary data.</text>
</comment>
<evidence type="ECO:0000256" key="7">
    <source>
        <dbReference type="ARBA" id="ARBA00023136"/>
    </source>
</evidence>
<dbReference type="AlphaFoldDB" id="A0A6L9UA75"/>
<evidence type="ECO:0000256" key="5">
    <source>
        <dbReference type="ARBA" id="ARBA00022741"/>
    </source>
</evidence>
<protein>
    <submittedName>
        <fullName evidence="9">ATP-binding cassette domain-containing protein</fullName>
    </submittedName>
</protein>
<evidence type="ECO:0000256" key="3">
    <source>
        <dbReference type="ARBA" id="ARBA00022597"/>
    </source>
</evidence>
<feature type="domain" description="ABC transporter" evidence="8">
    <location>
        <begin position="259"/>
        <end position="502"/>
    </location>
</feature>
<evidence type="ECO:0000313" key="9">
    <source>
        <dbReference type="EMBL" id="NEI72464.1"/>
    </source>
</evidence>
<keyword evidence="2" id="KW-0813">Transport</keyword>
<dbReference type="PROSITE" id="PS50893">
    <property type="entry name" value="ABC_TRANSPORTER_2"/>
    <property type="match status" value="2"/>
</dbReference>
<dbReference type="SMART" id="SM00382">
    <property type="entry name" value="AAA"/>
    <property type="match status" value="1"/>
</dbReference>
<dbReference type="CDD" id="cd03216">
    <property type="entry name" value="ABC_Carb_Monos_I"/>
    <property type="match status" value="1"/>
</dbReference>
<dbReference type="PANTHER" id="PTHR43790:SF9">
    <property type="entry name" value="GALACTOFURANOSE TRANSPORTER ATP-BINDING PROTEIN YTFR"/>
    <property type="match status" value="1"/>
</dbReference>
<keyword evidence="3" id="KW-0762">Sugar transport</keyword>
<dbReference type="GO" id="GO:0005524">
    <property type="term" value="F:ATP binding"/>
    <property type="evidence" value="ECO:0007669"/>
    <property type="project" value="UniProtKB-KW"/>
</dbReference>
<dbReference type="Gene3D" id="3.40.50.300">
    <property type="entry name" value="P-loop containing nucleotide triphosphate hydrolases"/>
    <property type="match status" value="2"/>
</dbReference>
<evidence type="ECO:0000259" key="8">
    <source>
        <dbReference type="PROSITE" id="PS50893"/>
    </source>
</evidence>